<feature type="chain" id="PRO_5011554733" description="Serine aminopeptidase S33 domain-containing protein" evidence="1">
    <location>
        <begin position="28"/>
        <end position="323"/>
    </location>
</feature>
<dbReference type="STRING" id="1164594.SAMN05216204_10330"/>
<gene>
    <name evidence="3" type="ORF">SAMN05216204_10330</name>
</gene>
<proteinExistence type="predicted"/>
<dbReference type="InterPro" id="IPR029058">
    <property type="entry name" value="AB_hydrolase_fold"/>
</dbReference>
<dbReference type="RefSeq" id="WP_091871342.1">
    <property type="nucleotide sequence ID" value="NZ_FOLD01000003.1"/>
</dbReference>
<dbReference type="Pfam" id="PF12146">
    <property type="entry name" value="Hydrolase_4"/>
    <property type="match status" value="1"/>
</dbReference>
<dbReference type="Gene3D" id="3.40.50.1820">
    <property type="entry name" value="alpha/beta hydrolase"/>
    <property type="match status" value="1"/>
</dbReference>
<evidence type="ECO:0000313" key="3">
    <source>
        <dbReference type="EMBL" id="SFB99583.1"/>
    </source>
</evidence>
<accession>A0A1I1FR62</accession>
<dbReference type="PANTHER" id="PTHR12277">
    <property type="entry name" value="ALPHA/BETA HYDROLASE DOMAIN-CONTAINING PROTEIN"/>
    <property type="match status" value="1"/>
</dbReference>
<dbReference type="OrthoDB" id="9798884at2"/>
<name>A0A1I1FR62_9BURK</name>
<evidence type="ECO:0000256" key="1">
    <source>
        <dbReference type="SAM" id="SignalP"/>
    </source>
</evidence>
<evidence type="ECO:0000259" key="2">
    <source>
        <dbReference type="Pfam" id="PF12146"/>
    </source>
</evidence>
<dbReference type="Proteomes" id="UP000198639">
    <property type="component" value="Unassembled WGS sequence"/>
</dbReference>
<dbReference type="InterPro" id="IPR022742">
    <property type="entry name" value="Hydrolase_4"/>
</dbReference>
<keyword evidence="4" id="KW-1185">Reference proteome</keyword>
<dbReference type="EMBL" id="FOLD01000003">
    <property type="protein sequence ID" value="SFB99583.1"/>
    <property type="molecule type" value="Genomic_DNA"/>
</dbReference>
<protein>
    <recommendedName>
        <fullName evidence="2">Serine aminopeptidase S33 domain-containing protein</fullName>
    </recommendedName>
</protein>
<organism evidence="3 4">
    <name type="scientific">Massilia yuzhufengensis</name>
    <dbReference type="NCBI Taxonomy" id="1164594"/>
    <lineage>
        <taxon>Bacteria</taxon>
        <taxon>Pseudomonadati</taxon>
        <taxon>Pseudomonadota</taxon>
        <taxon>Betaproteobacteria</taxon>
        <taxon>Burkholderiales</taxon>
        <taxon>Oxalobacteraceae</taxon>
        <taxon>Telluria group</taxon>
        <taxon>Massilia</taxon>
    </lineage>
</organism>
<feature type="domain" description="Serine aminopeptidase S33" evidence="2">
    <location>
        <begin position="78"/>
        <end position="179"/>
    </location>
</feature>
<reference evidence="4" key="1">
    <citation type="submission" date="2016-10" db="EMBL/GenBank/DDBJ databases">
        <authorList>
            <person name="Varghese N."/>
            <person name="Submissions S."/>
        </authorList>
    </citation>
    <scope>NUCLEOTIDE SEQUENCE [LARGE SCALE GENOMIC DNA]</scope>
    <source>
        <strain evidence="4">CGMCC 1.12041</strain>
    </source>
</reference>
<dbReference type="AlphaFoldDB" id="A0A1I1FR62"/>
<feature type="signal peptide" evidence="1">
    <location>
        <begin position="1"/>
        <end position="27"/>
    </location>
</feature>
<sequence>MNTSKKMAAGITGFASFLWLTMTAAVAANQRRLVFNPCIKPEVESPRSTGHRTRPVVLRAKDGTRLCGWLLTPLVPGPRPAVMYFGGRSEEVSWVARDAGKLFPGMTVLAMNYRGYGQSHGVPAEIHMIEDGCTLFDWLAALGQVDASRIAVVGRSLGSGVAVQVAKERPANSVVLITPYDSILAIAKRRFRVMPIEYMLRHRFESIKHAPSLKVPTYVLRAAQDDVVPHANTDQLVEKIATLVSDDTVPGSDHMNIPYLEATQALIASFLTRQFSKPAAPPVLPPADTPAATVEVGVEVGPKLAAAPLPALAVSDTMAAIAK</sequence>
<dbReference type="SUPFAM" id="SSF53474">
    <property type="entry name" value="alpha/beta-Hydrolases"/>
    <property type="match status" value="1"/>
</dbReference>
<keyword evidence="1" id="KW-0732">Signal</keyword>
<evidence type="ECO:0000313" key="4">
    <source>
        <dbReference type="Proteomes" id="UP000198639"/>
    </source>
</evidence>